<accession>A0A813DGI5</accession>
<proteinExistence type="predicted"/>
<comment type="caution">
    <text evidence="1">The sequence shown here is derived from an EMBL/GenBank/DDBJ whole genome shotgun (WGS) entry which is preliminary data.</text>
</comment>
<keyword evidence="2" id="KW-1185">Reference proteome</keyword>
<dbReference type="Gene3D" id="3.80.10.10">
    <property type="entry name" value="Ribonuclease Inhibitor"/>
    <property type="match status" value="1"/>
</dbReference>
<dbReference type="Proteomes" id="UP000654075">
    <property type="component" value="Unassembled WGS sequence"/>
</dbReference>
<dbReference type="EMBL" id="CAJNNV010002750">
    <property type="protein sequence ID" value="CAE8587749.1"/>
    <property type="molecule type" value="Genomic_DNA"/>
</dbReference>
<protein>
    <submittedName>
        <fullName evidence="1">Uncharacterized protein</fullName>
    </submittedName>
</protein>
<name>A0A813DGI5_POLGL</name>
<organism evidence="1 2">
    <name type="scientific">Polarella glacialis</name>
    <name type="common">Dinoflagellate</name>
    <dbReference type="NCBI Taxonomy" id="89957"/>
    <lineage>
        <taxon>Eukaryota</taxon>
        <taxon>Sar</taxon>
        <taxon>Alveolata</taxon>
        <taxon>Dinophyceae</taxon>
        <taxon>Suessiales</taxon>
        <taxon>Suessiaceae</taxon>
        <taxon>Polarella</taxon>
    </lineage>
</organism>
<dbReference type="Pfam" id="PF13516">
    <property type="entry name" value="LRR_6"/>
    <property type="match status" value="2"/>
</dbReference>
<feature type="non-terminal residue" evidence="1">
    <location>
        <position position="1"/>
    </location>
</feature>
<sequence>VQNFPYVRKSGAYVDLSDNQIGTEGLDKLFRVLRDHRVPCVVMKAYRNGLDDGIVDTIIEYLYTQPEAFPMHGIHISHNNITDKGAFRLIRAAAQCGHYPRLTSRLPLWLRLEAMCGCIENPHK</sequence>
<dbReference type="InterPro" id="IPR001611">
    <property type="entry name" value="Leu-rich_rpt"/>
</dbReference>
<dbReference type="OrthoDB" id="437805at2759"/>
<feature type="non-terminal residue" evidence="1">
    <location>
        <position position="124"/>
    </location>
</feature>
<evidence type="ECO:0000313" key="2">
    <source>
        <dbReference type="Proteomes" id="UP000654075"/>
    </source>
</evidence>
<evidence type="ECO:0000313" key="1">
    <source>
        <dbReference type="EMBL" id="CAE8587749.1"/>
    </source>
</evidence>
<gene>
    <name evidence="1" type="ORF">PGLA1383_LOCUS6580</name>
</gene>
<dbReference type="AlphaFoldDB" id="A0A813DGI5"/>
<dbReference type="InterPro" id="IPR032675">
    <property type="entry name" value="LRR_dom_sf"/>
</dbReference>
<dbReference type="SUPFAM" id="SSF52047">
    <property type="entry name" value="RNI-like"/>
    <property type="match status" value="1"/>
</dbReference>
<reference evidence="1" key="1">
    <citation type="submission" date="2021-02" db="EMBL/GenBank/DDBJ databases">
        <authorList>
            <person name="Dougan E. K."/>
            <person name="Rhodes N."/>
            <person name="Thang M."/>
            <person name="Chan C."/>
        </authorList>
    </citation>
    <scope>NUCLEOTIDE SEQUENCE</scope>
</reference>